<feature type="domain" description="C4-type zinc-finger of DNA polymerase delta" evidence="17">
    <location>
        <begin position="1521"/>
        <end position="1587"/>
    </location>
</feature>
<keyword evidence="13" id="KW-0238">DNA-binding</keyword>
<evidence type="ECO:0000256" key="13">
    <source>
        <dbReference type="RuleBase" id="RU000442"/>
    </source>
</evidence>
<dbReference type="OrthoDB" id="2414538at2759"/>
<feature type="domain" description="DNA-directed DNA polymerase family B exonuclease" evidence="16">
    <location>
        <begin position="765"/>
        <end position="956"/>
    </location>
</feature>
<keyword evidence="9 13" id="KW-0408">Iron</keyword>
<evidence type="ECO:0000313" key="21">
    <source>
        <dbReference type="Proteomes" id="UP000183832"/>
    </source>
</evidence>
<keyword evidence="10 13" id="KW-0411">Iron-sulfur</keyword>
<dbReference type="PANTHER" id="PTHR45812:SF1">
    <property type="entry name" value="DNA POLYMERASE ZETA CATALYTIC SUBUNIT"/>
    <property type="match status" value="1"/>
</dbReference>
<keyword evidence="13" id="KW-0863">Zinc-finger</keyword>
<evidence type="ECO:0000256" key="8">
    <source>
        <dbReference type="ARBA" id="ARBA00022932"/>
    </source>
</evidence>
<dbReference type="PANTHER" id="PTHR45812">
    <property type="entry name" value="DNA POLYMERASE ZETA CATALYTIC SUBUNIT"/>
    <property type="match status" value="1"/>
</dbReference>
<evidence type="ECO:0000256" key="7">
    <source>
        <dbReference type="ARBA" id="ARBA00022833"/>
    </source>
</evidence>
<evidence type="ECO:0000256" key="14">
    <source>
        <dbReference type="SAM" id="MobiDB-lite"/>
    </source>
</evidence>
<feature type="domain" description="DNA polymerase zeta catalytic subunit N-terminal" evidence="19">
    <location>
        <begin position="9"/>
        <end position="62"/>
    </location>
</feature>
<evidence type="ECO:0000256" key="4">
    <source>
        <dbReference type="ARBA" id="ARBA00022695"/>
    </source>
</evidence>
<dbReference type="InterPro" id="IPR042087">
    <property type="entry name" value="DNA_pol_B_thumb"/>
</dbReference>
<dbReference type="GO" id="GO:0008270">
    <property type="term" value="F:zinc ion binding"/>
    <property type="evidence" value="ECO:0007669"/>
    <property type="project" value="UniProtKB-KW"/>
</dbReference>
<dbReference type="GO" id="GO:0016035">
    <property type="term" value="C:zeta DNA polymerase complex"/>
    <property type="evidence" value="ECO:0007669"/>
    <property type="project" value="InterPro"/>
</dbReference>
<dbReference type="EC" id="2.7.7.7" evidence="13"/>
<dbReference type="Pfam" id="PF24065">
    <property type="entry name" value="REV3_N"/>
    <property type="match status" value="1"/>
</dbReference>
<dbReference type="Pfam" id="PF00136">
    <property type="entry name" value="DNA_pol_B"/>
    <property type="match status" value="1"/>
</dbReference>
<feature type="region of interest" description="Disordered" evidence="14">
    <location>
        <begin position="702"/>
        <end position="730"/>
    </location>
</feature>
<dbReference type="Pfam" id="PF24055">
    <property type="entry name" value="POL3_N"/>
    <property type="match status" value="1"/>
</dbReference>
<keyword evidence="11" id="KW-0234">DNA repair</keyword>
<dbReference type="InterPro" id="IPR017964">
    <property type="entry name" value="DNA-dir_DNA_pol_B_CS"/>
</dbReference>
<feature type="domain" description="DNA polymerase delta/zeta catalytic subunit N-terminal" evidence="18">
    <location>
        <begin position="63"/>
        <end position="142"/>
    </location>
</feature>
<dbReference type="EMBL" id="CVRI01000020">
    <property type="protein sequence ID" value="CRK90677.1"/>
    <property type="molecule type" value="Genomic_DNA"/>
</dbReference>
<keyword evidence="8 13" id="KW-0239">DNA-directed DNA polymerase</keyword>
<evidence type="ECO:0000259" key="17">
    <source>
        <dbReference type="Pfam" id="PF14260"/>
    </source>
</evidence>
<dbReference type="InterPro" id="IPR006172">
    <property type="entry name" value="DNA-dir_DNA_pol_B"/>
</dbReference>
<evidence type="ECO:0000259" key="18">
    <source>
        <dbReference type="Pfam" id="PF24055"/>
    </source>
</evidence>
<evidence type="ECO:0000256" key="3">
    <source>
        <dbReference type="ARBA" id="ARBA00022679"/>
    </source>
</evidence>
<dbReference type="GO" id="GO:0003677">
    <property type="term" value="F:DNA binding"/>
    <property type="evidence" value="ECO:0007669"/>
    <property type="project" value="UniProtKB-KW"/>
</dbReference>
<comment type="similarity">
    <text evidence="2 13">Belongs to the DNA polymerase type-B family.</text>
</comment>
<evidence type="ECO:0000256" key="11">
    <source>
        <dbReference type="ARBA" id="ARBA00023204"/>
    </source>
</evidence>
<keyword evidence="7 13" id="KW-0862">Zinc</keyword>
<keyword evidence="5 13" id="KW-0479">Metal-binding</keyword>
<dbReference type="Gene3D" id="3.30.342.10">
    <property type="entry name" value="DNA Polymerase, chain B, domain 1"/>
    <property type="match status" value="1"/>
</dbReference>
<evidence type="ECO:0000256" key="10">
    <source>
        <dbReference type="ARBA" id="ARBA00023014"/>
    </source>
</evidence>
<evidence type="ECO:0000256" key="5">
    <source>
        <dbReference type="ARBA" id="ARBA00022723"/>
    </source>
</evidence>
<dbReference type="GO" id="GO:0051539">
    <property type="term" value="F:4 iron, 4 sulfur cluster binding"/>
    <property type="evidence" value="ECO:0007669"/>
    <property type="project" value="UniProtKB-KW"/>
</dbReference>
<dbReference type="InterPro" id="IPR012337">
    <property type="entry name" value="RNaseH-like_sf"/>
</dbReference>
<dbReference type="GO" id="GO:0003887">
    <property type="term" value="F:DNA-directed DNA polymerase activity"/>
    <property type="evidence" value="ECO:0007669"/>
    <property type="project" value="UniProtKB-KW"/>
</dbReference>
<organism evidence="20 21">
    <name type="scientific">Clunio marinus</name>
    <dbReference type="NCBI Taxonomy" id="568069"/>
    <lineage>
        <taxon>Eukaryota</taxon>
        <taxon>Metazoa</taxon>
        <taxon>Ecdysozoa</taxon>
        <taxon>Arthropoda</taxon>
        <taxon>Hexapoda</taxon>
        <taxon>Insecta</taxon>
        <taxon>Pterygota</taxon>
        <taxon>Neoptera</taxon>
        <taxon>Endopterygota</taxon>
        <taxon>Diptera</taxon>
        <taxon>Nematocera</taxon>
        <taxon>Chironomoidea</taxon>
        <taxon>Chironomidae</taxon>
        <taxon>Clunio</taxon>
    </lineage>
</organism>
<dbReference type="Gene3D" id="3.30.420.10">
    <property type="entry name" value="Ribonuclease H-like superfamily/Ribonuclease H"/>
    <property type="match status" value="1"/>
</dbReference>
<dbReference type="GO" id="GO:0000724">
    <property type="term" value="P:double-strand break repair via homologous recombination"/>
    <property type="evidence" value="ECO:0007669"/>
    <property type="project" value="TreeGrafter"/>
</dbReference>
<name>A0A1J1HRM6_9DIPT</name>
<keyword evidence="13" id="KW-0004">4Fe-4S</keyword>
<dbReference type="PROSITE" id="PS00116">
    <property type="entry name" value="DNA_POLYMERASE_B"/>
    <property type="match status" value="1"/>
</dbReference>
<evidence type="ECO:0000256" key="2">
    <source>
        <dbReference type="ARBA" id="ARBA00005755"/>
    </source>
</evidence>
<dbReference type="Pfam" id="PF14260">
    <property type="entry name" value="zf-C4pol"/>
    <property type="match status" value="1"/>
</dbReference>
<feature type="compositionally biased region" description="Low complexity" evidence="14">
    <location>
        <begin position="331"/>
        <end position="346"/>
    </location>
</feature>
<dbReference type="FunFam" id="1.10.287.690:FF:000002">
    <property type="entry name" value="DNA polymerase zeta"/>
    <property type="match status" value="1"/>
</dbReference>
<comment type="subcellular location">
    <subcellularLocation>
        <location evidence="13">Nucleus</location>
    </subcellularLocation>
</comment>
<proteinExistence type="inferred from homology"/>
<evidence type="ECO:0000259" key="15">
    <source>
        <dbReference type="Pfam" id="PF00136"/>
    </source>
</evidence>
<keyword evidence="3 13" id="KW-0808">Transferase</keyword>
<keyword evidence="21" id="KW-1185">Reference proteome</keyword>
<evidence type="ECO:0000313" key="20">
    <source>
        <dbReference type="EMBL" id="CRK90677.1"/>
    </source>
</evidence>
<comment type="catalytic activity">
    <reaction evidence="12 13">
        <text>DNA(n) + a 2'-deoxyribonucleoside 5'-triphosphate = DNA(n+1) + diphosphate</text>
        <dbReference type="Rhea" id="RHEA:22508"/>
        <dbReference type="Rhea" id="RHEA-COMP:17339"/>
        <dbReference type="Rhea" id="RHEA-COMP:17340"/>
        <dbReference type="ChEBI" id="CHEBI:33019"/>
        <dbReference type="ChEBI" id="CHEBI:61560"/>
        <dbReference type="ChEBI" id="CHEBI:173112"/>
        <dbReference type="EC" id="2.7.7.7"/>
    </reaction>
</comment>
<dbReference type="GO" id="GO:0042276">
    <property type="term" value="P:error-prone translesion synthesis"/>
    <property type="evidence" value="ECO:0007669"/>
    <property type="project" value="TreeGrafter"/>
</dbReference>
<evidence type="ECO:0000259" key="16">
    <source>
        <dbReference type="Pfam" id="PF03104"/>
    </source>
</evidence>
<dbReference type="FunFam" id="1.10.132.60:FF:000005">
    <property type="entry name" value="Putative DNA polymerase zeta catalytic subunit"/>
    <property type="match status" value="1"/>
</dbReference>
<feature type="compositionally biased region" description="Low complexity" evidence="14">
    <location>
        <begin position="721"/>
        <end position="730"/>
    </location>
</feature>
<sequence>MEESENNILSIKIVSVDHYNSFPIPNLDSNYSEFRNCSVKYVPVIRIFGITQNKKKICANVHGVFPYFYIPCAEIDHEKITKLMNDLAEQIDKSINTSLGQSSSKNQHIYRISLVKGIPFYGYHQNEHQFLRLQLYNPNLVKRTSNLLQSGTIMSKQFQPHESHIPYILKFFIDYNLFGMSYLHVPLQFVHARNPDDNTRYRKRSVSEIEVDFKAIHILNRLAATEESSANKAANPGIESIWEDERQRREVLEAAPPMESEISQERNCPATKSDIFYQSILREKVIEGSQNSTMFEESFSNEIASSSVKDKKKTFNLKNFLDSSVYAAEFSQSSSTTSTTSTSQQQETDMEMFSQYVKDEEEIIPQLDGVDDEEQQLSPSELTKLRDHERNFHPQPGPSRLFIPPVRQTPSNDDANNQQIHSHLMELAKSFNKFPDNVEKVEDSPTSISDDDELVKSFYNQTMMIDEFEESEESSEALTEEVLNKTVKMECDDDEVAVMKPSFDPPSPSDVMKRLEEFKIPKHSNPTLFYSNPKDVTKRKEVGHNLLEIPGKRLCDLETFKSSLFVDYEKLKEIKNERRRNEIVICPYNDPPSYRDAVKWLKTGKTEKEEDESPVKDKREKTIMMLEDDEEAEATLIPSSQPMEEATTTPEIIQSSLEKDSSTLSEFIEDGLYLSYSARKKRMKKSFSRRFQEIMKAKVVEAEKVSSQSSSVSEVDKASETPESSSSNHSIIVKDANIQEDSSSFNNSNCDITGPTLNNTYGFKMKLESLQSNNEHTDLTILSMELHVQTRDEFKPNPEFDAVSAIFYSLDGYCGGSNKIVNGIIAFVDDKKNFRYIKQDVEVILVDSEMEVFEVFFQKIRDFDPDIIAGYEIETASWGYLVERGYVLNMNLNNALSRMPLDKGEKARSAQTLDDDEHHHDMGDYHSEQKIPGRIQLDVWRLMKHEIALTSYTFENISYHVLHRRYPKHSFSLLTSLWKQPLKCWIVLDYYIDRAKTLIEILQQLDLIGRTCELAKLFGIQFYEVLSRGSQFRVESMMIRIAKRRNYVPVSPSVQQRAHMRAPEYIPLILEPESRFYNDPVIVLDFQSLYPSIIIAYNYCFSTCLGRVEHLAKASSQPFEFGAYQLRVTPKKLKFLIENDLITISPCGVAFVKASVREGVLPRMLSEILSTRLMVKQSMKIHKNNSALQRVLHSRQLGLKLIANVTYGYTAANFSGRMPAIEVGDSVVSKGRETLERAINLVETNKKWGCRVCYGDTDSMFVLVPGRSREEAFKIGAEIADAVTNDNPHPVKLKLEKVYQPCILQTKKRYVGYMYESADQKDPIYEAKGIETVRRDGCPAAVKMLEKTLRILFETYDVSKVKEYVCRQFRKILAGRCSIQDLLFAKEFRGINGYKERASVPALTLTRKWKASDSRNEPRRGERVPFLIVNGAPGLPLIRLVRSPLEVLNDENYKINSIYYITKAIIPPLNRCLLLIGANAFEWFTELPRCQQFIPLLGQQSKFDTTTRKGTISQFFSTSSCVTCENPCQENVCSNCKSDSQKTVLAITMKSLNMERKLSSIKSICDSCCRRNFDTDCISLDCPVLYASYRAKRDYKQVQYLREVLDDEF</sequence>
<feature type="region of interest" description="Disordered" evidence="14">
    <location>
        <begin position="329"/>
        <end position="349"/>
    </location>
</feature>
<comment type="cofactor">
    <cofactor evidence="1 13">
        <name>[4Fe-4S] cluster</name>
        <dbReference type="ChEBI" id="CHEBI:49883"/>
    </cofactor>
</comment>
<dbReference type="SUPFAM" id="SSF53098">
    <property type="entry name" value="Ribonuclease H-like"/>
    <property type="match status" value="1"/>
</dbReference>
<keyword evidence="4 13" id="KW-0548">Nucleotidyltransferase</keyword>
<dbReference type="Gene3D" id="1.10.132.60">
    <property type="entry name" value="DNA polymerase family B, C-terminal domain"/>
    <property type="match status" value="1"/>
</dbReference>
<dbReference type="InterPro" id="IPR043502">
    <property type="entry name" value="DNA/RNA_pol_sf"/>
</dbReference>
<dbReference type="InterPro" id="IPR023211">
    <property type="entry name" value="DNA_pol_palm_dom_sf"/>
</dbReference>
<dbReference type="FunFam" id="3.30.420.10:FF:000024">
    <property type="entry name" value="DNA polymerase zeta catalytic subunit"/>
    <property type="match status" value="1"/>
</dbReference>
<dbReference type="CDD" id="cd05778">
    <property type="entry name" value="DNA_polB_zeta_exo"/>
    <property type="match status" value="1"/>
</dbReference>
<dbReference type="SUPFAM" id="SSF56672">
    <property type="entry name" value="DNA/RNA polymerases"/>
    <property type="match status" value="1"/>
</dbReference>
<dbReference type="Pfam" id="PF03104">
    <property type="entry name" value="DNA_pol_B_exo1"/>
    <property type="match status" value="1"/>
</dbReference>
<dbReference type="STRING" id="568069.A0A1J1HRM6"/>
<keyword evidence="6" id="KW-0227">DNA damage</keyword>
<dbReference type="InterPro" id="IPR036397">
    <property type="entry name" value="RNaseH_sf"/>
</dbReference>
<keyword evidence="13" id="KW-0539">Nucleus</keyword>
<evidence type="ECO:0000256" key="6">
    <source>
        <dbReference type="ARBA" id="ARBA00022763"/>
    </source>
</evidence>
<evidence type="ECO:0000259" key="19">
    <source>
        <dbReference type="Pfam" id="PF24065"/>
    </source>
</evidence>
<dbReference type="GO" id="GO:0005634">
    <property type="term" value="C:nucleus"/>
    <property type="evidence" value="ECO:0007669"/>
    <property type="project" value="UniProtKB-SubCell"/>
</dbReference>
<evidence type="ECO:0000256" key="9">
    <source>
        <dbReference type="ARBA" id="ARBA00023004"/>
    </source>
</evidence>
<dbReference type="Gene3D" id="1.10.287.690">
    <property type="entry name" value="Helix hairpin bin"/>
    <property type="match status" value="1"/>
</dbReference>
<dbReference type="InterPro" id="IPR056435">
    <property type="entry name" value="DPOD/Z_N"/>
</dbReference>
<keyword evidence="13" id="KW-0235">DNA replication</keyword>
<evidence type="ECO:0000256" key="1">
    <source>
        <dbReference type="ARBA" id="ARBA00001966"/>
    </source>
</evidence>
<dbReference type="GO" id="GO:0006260">
    <property type="term" value="P:DNA replication"/>
    <property type="evidence" value="ECO:0007669"/>
    <property type="project" value="UniProtKB-KW"/>
</dbReference>
<reference evidence="20 21" key="1">
    <citation type="submission" date="2015-04" db="EMBL/GenBank/DDBJ databases">
        <authorList>
            <person name="Syromyatnikov M.Y."/>
            <person name="Popov V.N."/>
        </authorList>
    </citation>
    <scope>NUCLEOTIDE SEQUENCE [LARGE SCALE GENOMIC DNA]</scope>
</reference>
<dbReference type="InterPro" id="IPR006133">
    <property type="entry name" value="DNA-dir_DNA_pol_B_exonuc"/>
</dbReference>
<evidence type="ECO:0000256" key="12">
    <source>
        <dbReference type="ARBA" id="ARBA00049244"/>
    </source>
</evidence>
<dbReference type="Proteomes" id="UP000183832">
    <property type="component" value="Unassembled WGS sequence"/>
</dbReference>
<gene>
    <name evidence="20" type="ORF">CLUMA_CG004378</name>
</gene>
<accession>A0A1J1HRM6</accession>
<dbReference type="SMART" id="SM00486">
    <property type="entry name" value="POLBc"/>
    <property type="match status" value="1"/>
</dbReference>
<dbReference type="InterPro" id="IPR056447">
    <property type="entry name" value="REV3_N"/>
</dbReference>
<dbReference type="PRINTS" id="PR00106">
    <property type="entry name" value="DNAPOLB"/>
</dbReference>
<dbReference type="Gene3D" id="3.90.1600.10">
    <property type="entry name" value="Palm domain of DNA polymerase"/>
    <property type="match status" value="1"/>
</dbReference>
<feature type="domain" description="DNA-directed DNA polymerase family B multifunctional" evidence="15">
    <location>
        <begin position="1021"/>
        <end position="1473"/>
    </location>
</feature>
<dbReference type="InterPro" id="IPR006134">
    <property type="entry name" value="DNA-dir_DNA_pol_B_multi_dom"/>
</dbReference>
<dbReference type="InterPro" id="IPR030559">
    <property type="entry name" value="PolZ_Rev3"/>
</dbReference>
<dbReference type="InterPro" id="IPR025687">
    <property type="entry name" value="Znf-C4pol"/>
</dbReference>
<dbReference type="CDD" id="cd05534">
    <property type="entry name" value="POLBc_zeta"/>
    <property type="match status" value="1"/>
</dbReference>
<dbReference type="GO" id="GO:0000166">
    <property type="term" value="F:nucleotide binding"/>
    <property type="evidence" value="ECO:0007669"/>
    <property type="project" value="InterPro"/>
</dbReference>
<protein>
    <recommendedName>
        <fullName evidence="13">DNA polymerase</fullName>
        <ecNumber evidence="13">2.7.7.7</ecNumber>
    </recommendedName>
</protein>